<sequence length="242" mass="26891">MLSLRTYLSGIFLCLTPVLCHAQETFFNVSESEITAKKKVMIQQQIDYTDLFHSSTTFEYGLGRNWEIGVNLYHVNYQPDLGRFVRNDTSSQQPYAPLLLLNAQKIFDLTDNLRIGIGGQGGVNLTPAQGRSALVGYGYTNLAGSINDEHYKWAAGAYTSHPRFTGEGAKVGFQAGFDAGIFYEKLHLIGDWISGRHEMGQLILGLEVFPRKSLPLAIGWQRNNQNGAQGIVIQLSYIPQAN</sequence>
<dbReference type="AlphaFoldDB" id="A0A7J5U189"/>
<name>A0A7J5U189_9BACT</name>
<reference evidence="2 3" key="1">
    <citation type="submission" date="2019-10" db="EMBL/GenBank/DDBJ databases">
        <title>Rudanella paleaurantiibacter sp. nov., isolated from sludge.</title>
        <authorList>
            <person name="Xu S.Q."/>
        </authorList>
    </citation>
    <scope>NUCLEOTIDE SEQUENCE [LARGE SCALE GENOMIC DNA]</scope>
    <source>
        <strain evidence="2 3">HX-22-17</strain>
    </source>
</reference>
<dbReference type="EMBL" id="WELI01000002">
    <property type="protein sequence ID" value="KAB7731569.1"/>
    <property type="molecule type" value="Genomic_DNA"/>
</dbReference>
<feature type="signal peptide" evidence="1">
    <location>
        <begin position="1"/>
        <end position="22"/>
    </location>
</feature>
<evidence type="ECO:0000313" key="2">
    <source>
        <dbReference type="EMBL" id="KAB7731569.1"/>
    </source>
</evidence>
<keyword evidence="1" id="KW-0732">Signal</keyword>
<organism evidence="2 3">
    <name type="scientific">Rudanella paleaurantiibacter</name>
    <dbReference type="NCBI Taxonomy" id="2614655"/>
    <lineage>
        <taxon>Bacteria</taxon>
        <taxon>Pseudomonadati</taxon>
        <taxon>Bacteroidota</taxon>
        <taxon>Cytophagia</taxon>
        <taxon>Cytophagales</taxon>
        <taxon>Cytophagaceae</taxon>
        <taxon>Rudanella</taxon>
    </lineage>
</organism>
<dbReference type="RefSeq" id="WP_152123183.1">
    <property type="nucleotide sequence ID" value="NZ_WELI01000002.1"/>
</dbReference>
<evidence type="ECO:0000256" key="1">
    <source>
        <dbReference type="SAM" id="SignalP"/>
    </source>
</evidence>
<evidence type="ECO:0000313" key="3">
    <source>
        <dbReference type="Proteomes" id="UP000488299"/>
    </source>
</evidence>
<protein>
    <submittedName>
        <fullName evidence="2">Uncharacterized protein</fullName>
    </submittedName>
</protein>
<proteinExistence type="predicted"/>
<comment type="caution">
    <text evidence="2">The sequence shown here is derived from an EMBL/GenBank/DDBJ whole genome shotgun (WGS) entry which is preliminary data.</text>
</comment>
<keyword evidence="3" id="KW-1185">Reference proteome</keyword>
<accession>A0A7J5U189</accession>
<dbReference type="Proteomes" id="UP000488299">
    <property type="component" value="Unassembled WGS sequence"/>
</dbReference>
<feature type="chain" id="PRO_5029536672" evidence="1">
    <location>
        <begin position="23"/>
        <end position="242"/>
    </location>
</feature>
<gene>
    <name evidence="2" type="ORF">F5984_04845</name>
</gene>